<dbReference type="InterPro" id="IPR025380">
    <property type="entry name" value="DUF4369"/>
</dbReference>
<dbReference type="OrthoDB" id="6399635at2"/>
<evidence type="ECO:0000313" key="6">
    <source>
        <dbReference type="EMBL" id="KAA3438178.1"/>
    </source>
</evidence>
<accession>A0A5B6TDE6</accession>
<reference evidence="6 7" key="1">
    <citation type="submission" date="2019-07" db="EMBL/GenBank/DDBJ databases">
        <title>Rufibacter sp. nov., isolated from lake sediment.</title>
        <authorList>
            <person name="Qu J.-H."/>
        </authorList>
    </citation>
    <scope>NUCLEOTIDE SEQUENCE [LARGE SCALE GENOMIC DNA]</scope>
    <source>
        <strain evidence="6 7">NBS58-1</strain>
    </source>
</reference>
<evidence type="ECO:0000256" key="4">
    <source>
        <dbReference type="ARBA" id="ARBA00023284"/>
    </source>
</evidence>
<name>A0A5B6TDE6_9BACT</name>
<evidence type="ECO:0000259" key="5">
    <source>
        <dbReference type="PROSITE" id="PS51352"/>
    </source>
</evidence>
<dbReference type="EMBL" id="VKKY01000002">
    <property type="protein sequence ID" value="KAA3438178.1"/>
    <property type="molecule type" value="Genomic_DNA"/>
</dbReference>
<keyword evidence="3" id="KW-1015">Disulfide bond</keyword>
<organism evidence="6 7">
    <name type="scientific">Rufibacter hautae</name>
    <dbReference type="NCBI Taxonomy" id="2595005"/>
    <lineage>
        <taxon>Bacteria</taxon>
        <taxon>Pseudomonadati</taxon>
        <taxon>Bacteroidota</taxon>
        <taxon>Cytophagia</taxon>
        <taxon>Cytophagales</taxon>
        <taxon>Hymenobacteraceae</taxon>
        <taxon>Rufibacter</taxon>
    </lineage>
</organism>
<dbReference type="GO" id="GO:0017004">
    <property type="term" value="P:cytochrome complex assembly"/>
    <property type="evidence" value="ECO:0007669"/>
    <property type="project" value="UniProtKB-KW"/>
</dbReference>
<dbReference type="Gene3D" id="3.40.30.10">
    <property type="entry name" value="Glutaredoxin"/>
    <property type="match status" value="1"/>
</dbReference>
<dbReference type="InterPro" id="IPR050553">
    <property type="entry name" value="Thioredoxin_ResA/DsbE_sf"/>
</dbReference>
<dbReference type="InterPro" id="IPR013766">
    <property type="entry name" value="Thioredoxin_domain"/>
</dbReference>
<dbReference type="Proteomes" id="UP000324133">
    <property type="component" value="Unassembled WGS sequence"/>
</dbReference>
<dbReference type="InterPro" id="IPR000866">
    <property type="entry name" value="AhpC/TSA"/>
</dbReference>
<dbReference type="PROSITE" id="PS00194">
    <property type="entry name" value="THIOREDOXIN_1"/>
    <property type="match status" value="1"/>
</dbReference>
<dbReference type="PROSITE" id="PS51257">
    <property type="entry name" value="PROKAR_LIPOPROTEIN"/>
    <property type="match status" value="1"/>
</dbReference>
<dbReference type="Pfam" id="PF00578">
    <property type="entry name" value="AhpC-TSA"/>
    <property type="match status" value="1"/>
</dbReference>
<proteinExistence type="predicted"/>
<keyword evidence="4" id="KW-0676">Redox-active center</keyword>
<dbReference type="PANTHER" id="PTHR42852:SF6">
    <property type="entry name" value="THIOL:DISULFIDE INTERCHANGE PROTEIN DSBE"/>
    <property type="match status" value="1"/>
</dbReference>
<dbReference type="RefSeq" id="WP_149091238.1">
    <property type="nucleotide sequence ID" value="NZ_VKKY01000002.1"/>
</dbReference>
<dbReference type="PANTHER" id="PTHR42852">
    <property type="entry name" value="THIOL:DISULFIDE INTERCHANGE PROTEIN DSBE"/>
    <property type="match status" value="1"/>
</dbReference>
<comment type="caution">
    <text evidence="6">The sequence shown here is derived from an EMBL/GenBank/DDBJ whole genome shotgun (WGS) entry which is preliminary data.</text>
</comment>
<keyword evidence="7" id="KW-1185">Reference proteome</keyword>
<evidence type="ECO:0000256" key="3">
    <source>
        <dbReference type="ARBA" id="ARBA00023157"/>
    </source>
</evidence>
<protein>
    <submittedName>
        <fullName evidence="6">AhpC/TSA family protein</fullName>
    </submittedName>
</protein>
<dbReference type="CDD" id="cd02966">
    <property type="entry name" value="TlpA_like_family"/>
    <property type="match status" value="1"/>
</dbReference>
<dbReference type="InterPro" id="IPR017937">
    <property type="entry name" value="Thioredoxin_CS"/>
</dbReference>
<keyword evidence="2" id="KW-0201">Cytochrome c-type biogenesis</keyword>
<sequence length="374" mass="41082">MKKQIILAAASLLVIGACQKKGVATVDTDKSYRISGKINNMTTGKVFLDELGEQAFVPFDTASINKDGTFLLEGTVKEPAIYKLGFENQEGIMLVVDNKSIQVTADSGKVAQSYTVTGSKDSELIKELNGIMQGMQQSATTLNQQFQEAANSGNQAEVKRIQEQFMALQQENQSKLKSFVKANPTSVVSVYTAGNILNLDEHYTFVDSMATAFKGSLPNSKYTKSLEERLTKMRSTAMGSVAPDIKLPTPNGPEVALSSLKGKYVLIDFWASWCGPCRQENPNVVRMYNKYKDKGFEIFGVSLDQDRAKWLKAIENDKLTWPHVSDLKGWESSAAALYGITAIPQTVLLDKEGKIIAKNLRGPALEEKLASLLQ</sequence>
<gene>
    <name evidence="6" type="ORF">FOA19_13025</name>
</gene>
<dbReference type="InterPro" id="IPR036249">
    <property type="entry name" value="Thioredoxin-like_sf"/>
</dbReference>
<dbReference type="AlphaFoldDB" id="A0A5B6TDE6"/>
<feature type="domain" description="Thioredoxin" evidence="5">
    <location>
        <begin position="236"/>
        <end position="374"/>
    </location>
</feature>
<dbReference type="PROSITE" id="PS51352">
    <property type="entry name" value="THIOREDOXIN_2"/>
    <property type="match status" value="1"/>
</dbReference>
<evidence type="ECO:0000313" key="7">
    <source>
        <dbReference type="Proteomes" id="UP000324133"/>
    </source>
</evidence>
<dbReference type="Pfam" id="PF14289">
    <property type="entry name" value="DUF4369"/>
    <property type="match status" value="1"/>
</dbReference>
<dbReference type="GO" id="GO:0016209">
    <property type="term" value="F:antioxidant activity"/>
    <property type="evidence" value="ECO:0007669"/>
    <property type="project" value="InterPro"/>
</dbReference>
<dbReference type="GO" id="GO:0030313">
    <property type="term" value="C:cell envelope"/>
    <property type="evidence" value="ECO:0007669"/>
    <property type="project" value="UniProtKB-SubCell"/>
</dbReference>
<dbReference type="GO" id="GO:0016491">
    <property type="term" value="F:oxidoreductase activity"/>
    <property type="evidence" value="ECO:0007669"/>
    <property type="project" value="InterPro"/>
</dbReference>
<dbReference type="SUPFAM" id="SSF52833">
    <property type="entry name" value="Thioredoxin-like"/>
    <property type="match status" value="1"/>
</dbReference>
<comment type="subcellular location">
    <subcellularLocation>
        <location evidence="1">Cell envelope</location>
    </subcellularLocation>
</comment>
<evidence type="ECO:0000256" key="2">
    <source>
        <dbReference type="ARBA" id="ARBA00022748"/>
    </source>
</evidence>
<evidence type="ECO:0000256" key="1">
    <source>
        <dbReference type="ARBA" id="ARBA00004196"/>
    </source>
</evidence>